<dbReference type="STRING" id="48256.CLHUN_40000"/>
<dbReference type="PANTHER" id="PTHR30460:SF0">
    <property type="entry name" value="MODERATE CONDUCTANCE MECHANOSENSITIVE CHANNEL YBIO"/>
    <property type="match status" value="1"/>
</dbReference>
<dbReference type="PANTHER" id="PTHR30460">
    <property type="entry name" value="MODERATE CONDUCTANCE MECHANOSENSITIVE CHANNEL YBIO"/>
    <property type="match status" value="1"/>
</dbReference>
<feature type="domain" description="Mechanosensitive ion channel MscS" evidence="8">
    <location>
        <begin position="119"/>
        <end position="183"/>
    </location>
</feature>
<keyword evidence="5 7" id="KW-1133">Transmembrane helix</keyword>
<dbReference type="InterPro" id="IPR049142">
    <property type="entry name" value="MS_channel_1st"/>
</dbReference>
<dbReference type="Pfam" id="PF21082">
    <property type="entry name" value="MS_channel_3rd"/>
    <property type="match status" value="1"/>
</dbReference>
<dbReference type="Pfam" id="PF00924">
    <property type="entry name" value="MS_channel_2nd"/>
    <property type="match status" value="1"/>
</dbReference>
<dbReference type="RefSeq" id="WP_207559190.1">
    <property type="nucleotide sequence ID" value="NZ_MZGX01000034.1"/>
</dbReference>
<comment type="subcellular location">
    <subcellularLocation>
        <location evidence="1">Cell membrane</location>
        <topology evidence="1">Multi-pass membrane protein</topology>
    </subcellularLocation>
</comment>
<dbReference type="EMBL" id="MZGX01000034">
    <property type="protein sequence ID" value="OPX42095.1"/>
    <property type="molecule type" value="Genomic_DNA"/>
</dbReference>
<evidence type="ECO:0000259" key="9">
    <source>
        <dbReference type="Pfam" id="PF21082"/>
    </source>
</evidence>
<evidence type="ECO:0000256" key="2">
    <source>
        <dbReference type="ARBA" id="ARBA00008017"/>
    </source>
</evidence>
<keyword evidence="6 7" id="KW-0472">Membrane</keyword>
<feature type="transmembrane region" description="Helical" evidence="7">
    <location>
        <begin position="98"/>
        <end position="120"/>
    </location>
</feature>
<dbReference type="InterPro" id="IPR023408">
    <property type="entry name" value="MscS_beta-dom_sf"/>
</dbReference>
<keyword evidence="4 7" id="KW-0812">Transmembrane</keyword>
<dbReference type="AlphaFoldDB" id="A0A1V4SF58"/>
<evidence type="ECO:0000256" key="3">
    <source>
        <dbReference type="ARBA" id="ARBA00022475"/>
    </source>
</evidence>
<evidence type="ECO:0000256" key="6">
    <source>
        <dbReference type="ARBA" id="ARBA00023136"/>
    </source>
</evidence>
<evidence type="ECO:0000259" key="8">
    <source>
        <dbReference type="Pfam" id="PF00924"/>
    </source>
</evidence>
<evidence type="ECO:0000256" key="4">
    <source>
        <dbReference type="ARBA" id="ARBA00022692"/>
    </source>
</evidence>
<dbReference type="FunFam" id="2.30.30.60:FF:000001">
    <property type="entry name" value="MscS Mechanosensitive ion channel"/>
    <property type="match status" value="1"/>
</dbReference>
<dbReference type="InterPro" id="IPR045276">
    <property type="entry name" value="YbiO_bact"/>
</dbReference>
<dbReference type="SUPFAM" id="SSF82861">
    <property type="entry name" value="Mechanosensitive channel protein MscS (YggB), transmembrane region"/>
    <property type="match status" value="1"/>
</dbReference>
<dbReference type="InterPro" id="IPR049278">
    <property type="entry name" value="MS_channel_C"/>
</dbReference>
<evidence type="ECO:0000256" key="5">
    <source>
        <dbReference type="ARBA" id="ARBA00022989"/>
    </source>
</evidence>
<evidence type="ECO:0000313" key="12">
    <source>
        <dbReference type="Proteomes" id="UP000191554"/>
    </source>
</evidence>
<dbReference type="SUPFAM" id="SSF82689">
    <property type="entry name" value="Mechanosensitive channel protein MscS (YggB), C-terminal domain"/>
    <property type="match status" value="1"/>
</dbReference>
<dbReference type="GO" id="GO:0005886">
    <property type="term" value="C:plasma membrane"/>
    <property type="evidence" value="ECO:0007669"/>
    <property type="project" value="UniProtKB-SubCell"/>
</dbReference>
<evidence type="ECO:0000256" key="7">
    <source>
        <dbReference type="SAM" id="Phobius"/>
    </source>
</evidence>
<dbReference type="GO" id="GO:0008381">
    <property type="term" value="F:mechanosensitive monoatomic ion channel activity"/>
    <property type="evidence" value="ECO:0007669"/>
    <property type="project" value="InterPro"/>
</dbReference>
<feature type="transmembrane region" description="Helical" evidence="7">
    <location>
        <begin position="28"/>
        <end position="49"/>
    </location>
</feature>
<gene>
    <name evidence="11" type="primary">ykuT</name>
    <name evidence="11" type="ORF">CLHUN_40000</name>
</gene>
<feature type="domain" description="Mechanosensitive ion channel MscS C-terminal" evidence="9">
    <location>
        <begin position="189"/>
        <end position="273"/>
    </location>
</feature>
<sequence length="283" mass="32290">MKEISILTQIDNYLKDFLGGFYNPVFKIGKIILIMIVALLIARLGKIVIRKVFEKQKNFKFKMSDKKLDTMATLIASVFKYVIYIWAILMILSDILNLKSVLAAAGVGGVAIGLGAQSLIKDTLSGFFILLEDQFAVGDLITIDTMTGTVEHMELRVTRLKNYNGDIYIIPNGEIKRVTNHTRDNKMVIVDIPVAYSTSLEKVYEIARKVCDEVKQEFTVFTEEPSILGITELGKQSINLRITARTYPNEQWGVERRIRMKIKEAFEKTDLEFYDRTLITKEE</sequence>
<evidence type="ECO:0000259" key="10">
    <source>
        <dbReference type="Pfam" id="PF21088"/>
    </source>
</evidence>
<name>A0A1V4SF58_RUMHU</name>
<dbReference type="InterPro" id="IPR011066">
    <property type="entry name" value="MscS_channel_C_sf"/>
</dbReference>
<dbReference type="Gene3D" id="3.30.70.100">
    <property type="match status" value="1"/>
</dbReference>
<keyword evidence="3" id="KW-1003">Cell membrane</keyword>
<organism evidence="11 12">
    <name type="scientific">Ruminiclostridium hungatei</name>
    <name type="common">Clostridium hungatei</name>
    <dbReference type="NCBI Taxonomy" id="48256"/>
    <lineage>
        <taxon>Bacteria</taxon>
        <taxon>Bacillati</taxon>
        <taxon>Bacillota</taxon>
        <taxon>Clostridia</taxon>
        <taxon>Eubacteriales</taxon>
        <taxon>Oscillospiraceae</taxon>
        <taxon>Ruminiclostridium</taxon>
    </lineage>
</organism>
<dbReference type="InterPro" id="IPR011014">
    <property type="entry name" value="MscS_channel_TM-2"/>
</dbReference>
<dbReference type="Pfam" id="PF21088">
    <property type="entry name" value="MS_channel_1st"/>
    <property type="match status" value="1"/>
</dbReference>
<reference evidence="11 12" key="1">
    <citation type="submission" date="2017-03" db="EMBL/GenBank/DDBJ databases">
        <title>Genome sequence of Clostridium hungatei DSM 14427.</title>
        <authorList>
            <person name="Poehlein A."/>
            <person name="Daniel R."/>
        </authorList>
    </citation>
    <scope>NUCLEOTIDE SEQUENCE [LARGE SCALE GENOMIC DNA]</scope>
    <source>
        <strain evidence="11 12">DSM 14427</strain>
    </source>
</reference>
<comment type="similarity">
    <text evidence="2">Belongs to the MscS (TC 1.A.23) family.</text>
</comment>
<keyword evidence="12" id="KW-1185">Reference proteome</keyword>
<evidence type="ECO:0000313" key="11">
    <source>
        <dbReference type="EMBL" id="OPX42095.1"/>
    </source>
</evidence>
<accession>A0A1V4SF58</accession>
<dbReference type="SUPFAM" id="SSF50182">
    <property type="entry name" value="Sm-like ribonucleoproteins"/>
    <property type="match status" value="1"/>
</dbReference>
<proteinExistence type="inferred from homology"/>
<evidence type="ECO:0000256" key="1">
    <source>
        <dbReference type="ARBA" id="ARBA00004651"/>
    </source>
</evidence>
<dbReference type="InterPro" id="IPR010920">
    <property type="entry name" value="LSM_dom_sf"/>
</dbReference>
<comment type="caution">
    <text evidence="11">The sequence shown here is derived from an EMBL/GenBank/DDBJ whole genome shotgun (WGS) entry which is preliminary data.</text>
</comment>
<feature type="transmembrane region" description="Helical" evidence="7">
    <location>
        <begin position="70"/>
        <end position="92"/>
    </location>
</feature>
<protein>
    <submittedName>
        <fullName evidence="11">Putative MscS family protein YkuT</fullName>
    </submittedName>
</protein>
<feature type="domain" description="Mechanosensitive ion channel transmembrane helices 2/3" evidence="10">
    <location>
        <begin position="78"/>
        <end position="117"/>
    </location>
</feature>
<dbReference type="Proteomes" id="UP000191554">
    <property type="component" value="Unassembled WGS sequence"/>
</dbReference>
<dbReference type="Gene3D" id="2.30.30.60">
    <property type="match status" value="1"/>
</dbReference>
<dbReference type="InterPro" id="IPR006685">
    <property type="entry name" value="MscS_channel_2nd"/>
</dbReference>
<dbReference type="Gene3D" id="1.10.287.1260">
    <property type="match status" value="1"/>
</dbReference>